<proteinExistence type="inferred from homology"/>
<dbReference type="Proteomes" id="UP001431209">
    <property type="component" value="Unassembled WGS sequence"/>
</dbReference>
<organism evidence="4 5">
    <name type="scientific">Acrasis kona</name>
    <dbReference type="NCBI Taxonomy" id="1008807"/>
    <lineage>
        <taxon>Eukaryota</taxon>
        <taxon>Discoba</taxon>
        <taxon>Heterolobosea</taxon>
        <taxon>Tetramitia</taxon>
        <taxon>Eutetramitia</taxon>
        <taxon>Acrasidae</taxon>
        <taxon>Acrasis</taxon>
    </lineage>
</organism>
<evidence type="ECO:0000313" key="5">
    <source>
        <dbReference type="Proteomes" id="UP001431209"/>
    </source>
</evidence>
<comment type="similarity">
    <text evidence="2">Belongs to the COMM domain-containing protein 3 family.</text>
</comment>
<dbReference type="Pfam" id="PF07258">
    <property type="entry name" value="COMM_domain"/>
    <property type="match status" value="1"/>
</dbReference>
<dbReference type="CDD" id="cd04751">
    <property type="entry name" value="Commd3"/>
    <property type="match status" value="1"/>
</dbReference>
<dbReference type="InterPro" id="IPR017920">
    <property type="entry name" value="COMM"/>
</dbReference>
<dbReference type="PROSITE" id="PS51269">
    <property type="entry name" value="COMM"/>
    <property type="match status" value="1"/>
</dbReference>
<reference evidence="4 5" key="1">
    <citation type="submission" date="2024-03" db="EMBL/GenBank/DDBJ databases">
        <title>The Acrasis kona genome and developmental transcriptomes reveal deep origins of eukaryotic multicellular pathways.</title>
        <authorList>
            <person name="Sheikh S."/>
            <person name="Fu C.-J."/>
            <person name="Brown M.W."/>
            <person name="Baldauf S.L."/>
        </authorList>
    </citation>
    <scope>NUCLEOTIDE SEQUENCE [LARGE SCALE GENOMIC DNA]</scope>
    <source>
        <strain evidence="4 5">ATCC MYA-3509</strain>
    </source>
</reference>
<dbReference type="EMBL" id="JAOPGA020000144">
    <property type="protein sequence ID" value="KAL0477127.1"/>
    <property type="molecule type" value="Genomic_DNA"/>
</dbReference>
<evidence type="ECO:0000313" key="4">
    <source>
        <dbReference type="EMBL" id="KAL0477127.1"/>
    </source>
</evidence>
<dbReference type="InterPro" id="IPR037355">
    <property type="entry name" value="COMMD3"/>
</dbReference>
<dbReference type="Pfam" id="PF21672">
    <property type="entry name" value="COMM_HN"/>
    <property type="match status" value="1"/>
</dbReference>
<name>A0AAW2YM06_9EUKA</name>
<dbReference type="PANTHER" id="PTHR31159">
    <property type="entry name" value="COMM DOMAIN-CONTAINING PROTEIN 3"/>
    <property type="match status" value="1"/>
</dbReference>
<evidence type="ECO:0000259" key="3">
    <source>
        <dbReference type="PROSITE" id="PS51269"/>
    </source>
</evidence>
<protein>
    <recommendedName>
        <fullName evidence="1">COMM domain-containing protein 3</fullName>
    </recommendedName>
</protein>
<dbReference type="GO" id="GO:0006814">
    <property type="term" value="P:sodium ion transport"/>
    <property type="evidence" value="ECO:0007669"/>
    <property type="project" value="InterPro"/>
</dbReference>
<feature type="domain" description="COMM" evidence="3">
    <location>
        <begin position="119"/>
        <end position="183"/>
    </location>
</feature>
<accession>A0AAW2YM06</accession>
<gene>
    <name evidence="4" type="ORF">AKO1_005904</name>
</gene>
<dbReference type="AlphaFoldDB" id="A0AAW2YM06"/>
<dbReference type="PANTHER" id="PTHR31159:SF1">
    <property type="entry name" value="COMM DOMAIN-CONTAINING PROTEIN 3"/>
    <property type="match status" value="1"/>
</dbReference>
<sequence length="185" mass="21381">MDIKADARLALSQLSNTSTYNEQTFRELVDSVVKTVIKSSQEEYPTSNIPSEQKIIFSALVYLFVEASKHNAESLEMSNFLVEHILEPDRVQYICDQYTANKDLIREKALKNKTFAFPKLVDVDWRLDYVVKSSSVQKTNEPVYTLNFRFDDGEAMKLSCTVEQLQDLHSKMRDAVKQVERTLEK</sequence>
<keyword evidence="5" id="KW-1185">Reference proteome</keyword>
<comment type="caution">
    <text evidence="4">The sequence shown here is derived from an EMBL/GenBank/DDBJ whole genome shotgun (WGS) entry which is preliminary data.</text>
</comment>
<evidence type="ECO:0000256" key="2">
    <source>
        <dbReference type="ARBA" id="ARBA00093469"/>
    </source>
</evidence>
<evidence type="ECO:0000256" key="1">
    <source>
        <dbReference type="ARBA" id="ARBA00016548"/>
    </source>
</evidence>